<proteinExistence type="predicted"/>
<dbReference type="RefSeq" id="XP_024586850.1">
    <property type="nucleotide sequence ID" value="XM_024718113.1"/>
</dbReference>
<evidence type="ECO:0000313" key="1">
    <source>
        <dbReference type="EMBL" id="CEG50481.1"/>
    </source>
</evidence>
<evidence type="ECO:0000313" key="2">
    <source>
        <dbReference type="Proteomes" id="UP000054928"/>
    </source>
</evidence>
<reference evidence="2" key="1">
    <citation type="submission" date="2014-09" db="EMBL/GenBank/DDBJ databases">
        <authorList>
            <person name="Sharma Rahul"/>
            <person name="Thines Marco"/>
        </authorList>
    </citation>
    <scope>NUCLEOTIDE SEQUENCE [LARGE SCALE GENOMIC DNA]</scope>
</reference>
<protein>
    <submittedName>
        <fullName evidence="1">Uncharacterized protein</fullName>
    </submittedName>
</protein>
<organism evidence="1 2">
    <name type="scientific">Plasmopara halstedii</name>
    <name type="common">Downy mildew of sunflower</name>
    <dbReference type="NCBI Taxonomy" id="4781"/>
    <lineage>
        <taxon>Eukaryota</taxon>
        <taxon>Sar</taxon>
        <taxon>Stramenopiles</taxon>
        <taxon>Oomycota</taxon>
        <taxon>Peronosporomycetes</taxon>
        <taxon>Peronosporales</taxon>
        <taxon>Peronosporaceae</taxon>
        <taxon>Plasmopara</taxon>
    </lineage>
</organism>
<accession>A0A0P1B6K1</accession>
<name>A0A0P1B6K1_PLAHL</name>
<keyword evidence="2" id="KW-1185">Reference proteome</keyword>
<dbReference type="Proteomes" id="UP000054928">
    <property type="component" value="Unassembled WGS sequence"/>
</dbReference>
<sequence>MFRDGYKTREHQYSQLSRQMNALTVRCHCVEIVALTIFLTSKISFGKEAATILAQEVFSEIVVDDYNWKADGGKASRARNAQVNIVSEGIVQASAMEGYTLTEVSVCWSSWSRKPRISCVFLFPTETVVEVSWWAEKHCLLPLERKAINEKLSKSTSRSFSGVGFVG</sequence>
<dbReference type="EMBL" id="CCYD01000116">
    <property type="protein sequence ID" value="CEG50481.1"/>
    <property type="molecule type" value="Genomic_DNA"/>
</dbReference>
<dbReference type="GeneID" id="36395679"/>
<dbReference type="AlphaFoldDB" id="A0A0P1B6K1"/>